<proteinExistence type="predicted"/>
<dbReference type="Proteomes" id="UP000186594">
    <property type="component" value="Unassembled WGS sequence"/>
</dbReference>
<dbReference type="AlphaFoldDB" id="A0A1U7LUD9"/>
<keyword evidence="4" id="KW-1185">Reference proteome</keyword>
<evidence type="ECO:0000259" key="1">
    <source>
        <dbReference type="Pfam" id="PF12331"/>
    </source>
</evidence>
<organism evidence="3 4">
    <name type="scientific">Neolecta irregularis (strain DAH-3)</name>
    <dbReference type="NCBI Taxonomy" id="1198029"/>
    <lineage>
        <taxon>Eukaryota</taxon>
        <taxon>Fungi</taxon>
        <taxon>Dikarya</taxon>
        <taxon>Ascomycota</taxon>
        <taxon>Taphrinomycotina</taxon>
        <taxon>Neolectales</taxon>
        <taxon>Neolectaceae</taxon>
        <taxon>Neolecta</taxon>
    </lineage>
</organism>
<name>A0A1U7LUD9_NEOID</name>
<dbReference type="Pfam" id="PF21046">
    <property type="entry name" value="Rad26-like_C"/>
    <property type="match status" value="1"/>
</dbReference>
<dbReference type="EMBL" id="LXFE01000239">
    <property type="protein sequence ID" value="OLL26131.1"/>
    <property type="molecule type" value="Genomic_DNA"/>
</dbReference>
<gene>
    <name evidence="3" type="ORF">NEOLI_000637</name>
</gene>
<sequence>MHVKVSGSDRTCLEALQTYFFPSQNTQSLANVFWQDILTSIDIGHSPSSCIISNLIQLWSTCIQQQHFDPVEYIFKLLSFAFLNIYDNLLDADGIYTMLADSFQTTLEPYALARMKENTHALRLDQVKVLFECVLSAVDCPLHKSHLLRFWQVLRIDFILMLLNARQDIEIVHGTIKLLMSSVREDDFGPPCSADIRPRHSNLLLDASTRLLTESSRTLAASKKQQVRLDIIDFLHSIAFSGQPGITYLFNSNQVIPRLVKRISAELNSIYDQIEILDDSLRLIKKSVRTLHAIVTIHNPEHLAAKLASTLGAVHAHIEAMTRLSFGGDATDRLTDISDLARDLLELTVSPEEGDAIFELFES</sequence>
<feature type="domain" description="Rad26-like C-terminal" evidence="2">
    <location>
        <begin position="303"/>
        <end position="361"/>
    </location>
</feature>
<dbReference type="InterPro" id="IPR048379">
    <property type="entry name" value="Rad26-like_C"/>
</dbReference>
<comment type="caution">
    <text evidence="3">The sequence shown here is derived from an EMBL/GenBank/DDBJ whole genome shotgun (WGS) entry which is preliminary data.</text>
</comment>
<dbReference type="InterPro" id="IPR022093">
    <property type="entry name" value="Rad26-like_helical"/>
</dbReference>
<evidence type="ECO:0000313" key="4">
    <source>
        <dbReference type="Proteomes" id="UP000186594"/>
    </source>
</evidence>
<feature type="domain" description="Rad26-like helical repeats" evidence="1">
    <location>
        <begin position="117"/>
        <end position="295"/>
    </location>
</feature>
<dbReference type="OrthoDB" id="5245063at2759"/>
<evidence type="ECO:0000259" key="2">
    <source>
        <dbReference type="Pfam" id="PF21046"/>
    </source>
</evidence>
<dbReference type="STRING" id="1198029.A0A1U7LUD9"/>
<accession>A0A1U7LUD9</accession>
<dbReference type="Pfam" id="PF12331">
    <property type="entry name" value="Rad26-like_helical_rpts"/>
    <property type="match status" value="1"/>
</dbReference>
<evidence type="ECO:0000313" key="3">
    <source>
        <dbReference type="EMBL" id="OLL26131.1"/>
    </source>
</evidence>
<protein>
    <submittedName>
        <fullName evidence="3">Uncharacterized protein</fullName>
    </submittedName>
</protein>
<reference evidence="3 4" key="1">
    <citation type="submission" date="2016-04" db="EMBL/GenBank/DDBJ databases">
        <title>Evolutionary innovation and constraint leading to complex multicellularity in the Ascomycota.</title>
        <authorList>
            <person name="Cisse O."/>
            <person name="Nguyen A."/>
            <person name="Hewitt D.A."/>
            <person name="Jedd G."/>
            <person name="Stajich J.E."/>
        </authorList>
    </citation>
    <scope>NUCLEOTIDE SEQUENCE [LARGE SCALE GENOMIC DNA]</scope>
    <source>
        <strain evidence="3 4">DAH-3</strain>
    </source>
</reference>